<comment type="caution">
    <text evidence="2">The sequence shown here is derived from an EMBL/GenBank/DDBJ whole genome shotgun (WGS) entry which is preliminary data.</text>
</comment>
<dbReference type="AlphaFoldDB" id="A0A9Q3ZFC5"/>
<name>A0A9Q3ZFC5_9GAMM</name>
<evidence type="ECO:0000313" key="3">
    <source>
        <dbReference type="Proteomes" id="UP001107961"/>
    </source>
</evidence>
<dbReference type="InterPro" id="IPR007345">
    <property type="entry name" value="Polysacch_pyruvyl_Trfase"/>
</dbReference>
<sequence>MRKPIKLHWASSKPNFGDMLSPMIVQRISGRPVELASIRQCELVAIGSLMQRLRKRRWRRLHVWGAGFISEQKPCVMRHHIHAVRGPETAALLKRDPASLVLGDPALLAGLLNESLFKLPRRQRITVIPHYKDKDGDALAHLKAFNPGIQVLDVFSDPMVLLDAIARSELVVSSAMHGLIAADALGVPNYRIILSNDLRGGDFKFRDYYGVFGITPPEVAVTSFQGELFDRLIGEYHRPGLEKIKAGLLQSFPSEL</sequence>
<keyword evidence="2" id="KW-0808">Transferase</keyword>
<organism evidence="2 3">
    <name type="scientific">Alloalcanivorax xenomutans</name>
    <dbReference type="NCBI Taxonomy" id="1094342"/>
    <lineage>
        <taxon>Bacteria</taxon>
        <taxon>Pseudomonadati</taxon>
        <taxon>Pseudomonadota</taxon>
        <taxon>Gammaproteobacteria</taxon>
        <taxon>Oceanospirillales</taxon>
        <taxon>Alcanivoracaceae</taxon>
        <taxon>Alloalcanivorax</taxon>
    </lineage>
</organism>
<dbReference type="Proteomes" id="UP001107961">
    <property type="component" value="Unassembled WGS sequence"/>
</dbReference>
<gene>
    <name evidence="2" type="ORF">LZG35_12340</name>
</gene>
<dbReference type="EMBL" id="JAJVKT010000014">
    <property type="protein sequence ID" value="MCE7509431.1"/>
    <property type="molecule type" value="Genomic_DNA"/>
</dbReference>
<reference evidence="2" key="1">
    <citation type="submission" date="2022-01" db="EMBL/GenBank/DDBJ databases">
        <authorList>
            <person name="Karlyshev A.V."/>
            <person name="Jaspars M."/>
        </authorList>
    </citation>
    <scope>NUCLEOTIDE SEQUENCE</scope>
    <source>
        <strain evidence="2">AGSA3-2</strain>
    </source>
</reference>
<keyword evidence="3" id="KW-1185">Reference proteome</keyword>
<evidence type="ECO:0000259" key="1">
    <source>
        <dbReference type="Pfam" id="PF04230"/>
    </source>
</evidence>
<feature type="domain" description="Polysaccharide pyruvyl transferase" evidence="1">
    <location>
        <begin position="43"/>
        <end position="191"/>
    </location>
</feature>
<accession>A0A9Q3ZFC5</accession>
<dbReference type="KEGG" id="axe:P40_03030"/>
<proteinExistence type="predicted"/>
<evidence type="ECO:0000313" key="2">
    <source>
        <dbReference type="EMBL" id="MCE7509431.1"/>
    </source>
</evidence>
<dbReference type="Pfam" id="PF04230">
    <property type="entry name" value="PS_pyruv_trans"/>
    <property type="match status" value="1"/>
</dbReference>
<protein>
    <submittedName>
        <fullName evidence="2">Polysaccharide pyruvyl transferase family protein</fullName>
    </submittedName>
</protein>
<dbReference type="RefSeq" id="WP_167374807.1">
    <property type="nucleotide sequence ID" value="NZ_CBDDTQ010000003.1"/>
</dbReference>
<dbReference type="GO" id="GO:0016740">
    <property type="term" value="F:transferase activity"/>
    <property type="evidence" value="ECO:0007669"/>
    <property type="project" value="UniProtKB-KW"/>
</dbReference>